<evidence type="ECO:0000313" key="9">
    <source>
        <dbReference type="Proteomes" id="UP001153714"/>
    </source>
</evidence>
<dbReference type="OrthoDB" id="448954at2759"/>
<evidence type="ECO:0000256" key="3">
    <source>
        <dbReference type="ARBA" id="ARBA00022670"/>
    </source>
</evidence>
<evidence type="ECO:0000259" key="7">
    <source>
        <dbReference type="PROSITE" id="PS50240"/>
    </source>
</evidence>
<dbReference type="CDD" id="cd00190">
    <property type="entry name" value="Tryp_SPc"/>
    <property type="match status" value="1"/>
</dbReference>
<keyword evidence="4" id="KW-0378">Hydrolase</keyword>
<dbReference type="InterPro" id="IPR050430">
    <property type="entry name" value="Peptidase_S1"/>
</dbReference>
<evidence type="ECO:0000256" key="6">
    <source>
        <dbReference type="ARBA" id="ARBA00023157"/>
    </source>
</evidence>
<dbReference type="PRINTS" id="PR00722">
    <property type="entry name" value="CHYMOTRYPSIN"/>
</dbReference>
<dbReference type="InterPro" id="IPR033116">
    <property type="entry name" value="TRYPSIN_SER"/>
</dbReference>
<keyword evidence="6" id="KW-1015">Disulfide bond</keyword>
<protein>
    <recommendedName>
        <fullName evidence="7">Peptidase S1 domain-containing protein</fullName>
    </recommendedName>
</protein>
<evidence type="ECO:0000256" key="1">
    <source>
        <dbReference type="ARBA" id="ARBA00004239"/>
    </source>
</evidence>
<dbReference type="Proteomes" id="UP001153714">
    <property type="component" value="Chromosome 3"/>
</dbReference>
<organism evidence="8 9">
    <name type="scientific">Diatraea saccharalis</name>
    <name type="common">sugarcane borer</name>
    <dbReference type="NCBI Taxonomy" id="40085"/>
    <lineage>
        <taxon>Eukaryota</taxon>
        <taxon>Metazoa</taxon>
        <taxon>Ecdysozoa</taxon>
        <taxon>Arthropoda</taxon>
        <taxon>Hexapoda</taxon>
        <taxon>Insecta</taxon>
        <taxon>Pterygota</taxon>
        <taxon>Neoptera</taxon>
        <taxon>Endopterygota</taxon>
        <taxon>Lepidoptera</taxon>
        <taxon>Glossata</taxon>
        <taxon>Ditrysia</taxon>
        <taxon>Pyraloidea</taxon>
        <taxon>Crambidae</taxon>
        <taxon>Crambinae</taxon>
        <taxon>Diatraea</taxon>
    </lineage>
</organism>
<dbReference type="PROSITE" id="PS00135">
    <property type="entry name" value="TRYPSIN_SER"/>
    <property type="match status" value="1"/>
</dbReference>
<dbReference type="Gene3D" id="2.40.10.10">
    <property type="entry name" value="Trypsin-like serine proteases"/>
    <property type="match status" value="1"/>
</dbReference>
<comment type="subcellular location">
    <subcellularLocation>
        <location evidence="1">Secreted</location>
        <location evidence="1">Extracellular space</location>
    </subcellularLocation>
</comment>
<dbReference type="GO" id="GO:0004252">
    <property type="term" value="F:serine-type endopeptidase activity"/>
    <property type="evidence" value="ECO:0007669"/>
    <property type="project" value="InterPro"/>
</dbReference>
<keyword evidence="9" id="KW-1185">Reference proteome</keyword>
<dbReference type="PANTHER" id="PTHR24276:SF91">
    <property type="entry name" value="AT26814P-RELATED"/>
    <property type="match status" value="1"/>
</dbReference>
<feature type="domain" description="Peptidase S1" evidence="7">
    <location>
        <begin position="31"/>
        <end position="275"/>
    </location>
</feature>
<dbReference type="PANTHER" id="PTHR24276">
    <property type="entry name" value="POLYSERASE-RELATED"/>
    <property type="match status" value="1"/>
</dbReference>
<dbReference type="InterPro" id="IPR001254">
    <property type="entry name" value="Trypsin_dom"/>
</dbReference>
<dbReference type="EMBL" id="OU893334">
    <property type="protein sequence ID" value="CAG9791517.1"/>
    <property type="molecule type" value="Genomic_DNA"/>
</dbReference>
<keyword evidence="5" id="KW-0720">Serine protease</keyword>
<evidence type="ECO:0000313" key="8">
    <source>
        <dbReference type="EMBL" id="CAG9791517.1"/>
    </source>
</evidence>
<reference evidence="8" key="1">
    <citation type="submission" date="2021-12" db="EMBL/GenBank/DDBJ databases">
        <authorList>
            <person name="King R."/>
        </authorList>
    </citation>
    <scope>NUCLEOTIDE SEQUENCE</scope>
</reference>
<dbReference type="SUPFAM" id="SSF50494">
    <property type="entry name" value="Trypsin-like serine proteases"/>
    <property type="match status" value="1"/>
</dbReference>
<dbReference type="GO" id="GO:0005576">
    <property type="term" value="C:extracellular region"/>
    <property type="evidence" value="ECO:0007669"/>
    <property type="project" value="UniProtKB-SubCell"/>
</dbReference>
<reference evidence="8" key="2">
    <citation type="submission" date="2022-10" db="EMBL/GenBank/DDBJ databases">
        <authorList>
            <consortium name="ENA_rothamsted_submissions"/>
            <consortium name="culmorum"/>
            <person name="King R."/>
        </authorList>
    </citation>
    <scope>NUCLEOTIDE SEQUENCE</scope>
</reference>
<evidence type="ECO:0000256" key="5">
    <source>
        <dbReference type="ARBA" id="ARBA00022825"/>
    </source>
</evidence>
<comment type="similarity">
    <text evidence="2">Belongs to the peptidase S1 family.</text>
</comment>
<dbReference type="PROSITE" id="PS50240">
    <property type="entry name" value="TRYPSIN_DOM"/>
    <property type="match status" value="1"/>
</dbReference>
<dbReference type="InterPro" id="IPR043504">
    <property type="entry name" value="Peptidase_S1_PA_chymotrypsin"/>
</dbReference>
<evidence type="ECO:0000256" key="2">
    <source>
        <dbReference type="ARBA" id="ARBA00007664"/>
    </source>
</evidence>
<gene>
    <name evidence="8" type="ORF">DIATSA_LOCUS9126</name>
</gene>
<dbReference type="AlphaFoldDB" id="A0A9N9R871"/>
<dbReference type="InterPro" id="IPR001314">
    <property type="entry name" value="Peptidase_S1A"/>
</dbReference>
<dbReference type="Pfam" id="PF00089">
    <property type="entry name" value="Trypsin"/>
    <property type="match status" value="1"/>
</dbReference>
<name>A0A9N9R871_9NEOP</name>
<sequence length="278" mass="30915">MLTKYISVYIQLLFLVAVFIINEVPAQFTRIVGGYPTTIDQYPIIGQMLRQQDMWAGSLQYAQHCAGVIVTSRHLISTAHCFQFDAISGRNYALPKYWKVRLGSSFRTGGGSLYNLKNIIPHEGFNKSYYFNDIAVVVVDKPIKSNMNVKQSKIIQKGLSVKPYSGCVVAGWGAKEFNGAQPDQLHYTFVFIINRNTCVERYKTKQAVIDDGMICAGMMDVGGLDACVGDSGGPLIHKGIVIGLVSFGYSCGHNYYPGVYTNLAHYTDWINKTTLAYK</sequence>
<accession>A0A9N9R871</accession>
<keyword evidence="3" id="KW-0645">Protease</keyword>
<dbReference type="GO" id="GO:0006508">
    <property type="term" value="P:proteolysis"/>
    <property type="evidence" value="ECO:0007669"/>
    <property type="project" value="UniProtKB-KW"/>
</dbReference>
<dbReference type="SMART" id="SM00020">
    <property type="entry name" value="Tryp_SPc"/>
    <property type="match status" value="1"/>
</dbReference>
<evidence type="ECO:0000256" key="4">
    <source>
        <dbReference type="ARBA" id="ARBA00022801"/>
    </source>
</evidence>
<proteinExistence type="inferred from homology"/>
<dbReference type="InterPro" id="IPR009003">
    <property type="entry name" value="Peptidase_S1_PA"/>
</dbReference>
<dbReference type="FunFam" id="2.40.10.10:FF:000036">
    <property type="entry name" value="Trypsin beta"/>
    <property type="match status" value="1"/>
</dbReference>